<gene>
    <name evidence="3" type="ORF">NEMBOFW57_008276</name>
</gene>
<evidence type="ECO:0000313" key="4">
    <source>
        <dbReference type="Proteomes" id="UP001197093"/>
    </source>
</evidence>
<evidence type="ECO:0000256" key="1">
    <source>
        <dbReference type="SAM" id="Coils"/>
    </source>
</evidence>
<comment type="caution">
    <text evidence="3">The sequence shown here is derived from an EMBL/GenBank/DDBJ whole genome shotgun (WGS) entry which is preliminary data.</text>
</comment>
<dbReference type="SUPFAM" id="SSF57997">
    <property type="entry name" value="Tropomyosin"/>
    <property type="match status" value="1"/>
</dbReference>
<sequence length="259" mass="29663">MENHARDFDPSDAAPTSTGSFTTMDRPVPPIQGHLANLEIIAAITNLQERVDHLEKATKSLQEKTDRLEEAANALHKTTGTFEETNKSLQETNKSLQETNNALRAINVGLHNEVQDLVQRALTAEKEIRTFATMVRFGRTAVEGLEKELKTMQDQVCVARNEHNIDHNNLREVTKQQEENTHQIKLLQRGTRCLEKILGLRRFRQVVNGDRGEANSSVLDQQQRKIGTMLAWFERMSLNEFKPEDIRWFFDDKKKKSSS</sequence>
<protein>
    <submittedName>
        <fullName evidence="3">Uncharacterized protein</fullName>
    </submittedName>
</protein>
<proteinExistence type="predicted"/>
<feature type="region of interest" description="Disordered" evidence="2">
    <location>
        <begin position="1"/>
        <end position="30"/>
    </location>
</feature>
<organism evidence="3 4">
    <name type="scientific">Staphylotrichum longicolle</name>
    <dbReference type="NCBI Taxonomy" id="669026"/>
    <lineage>
        <taxon>Eukaryota</taxon>
        <taxon>Fungi</taxon>
        <taxon>Dikarya</taxon>
        <taxon>Ascomycota</taxon>
        <taxon>Pezizomycotina</taxon>
        <taxon>Sordariomycetes</taxon>
        <taxon>Sordariomycetidae</taxon>
        <taxon>Sordariales</taxon>
        <taxon>Chaetomiaceae</taxon>
        <taxon>Staphylotrichum</taxon>
    </lineage>
</organism>
<evidence type="ECO:0000313" key="3">
    <source>
        <dbReference type="EMBL" id="KAG7285980.1"/>
    </source>
</evidence>
<dbReference type="Proteomes" id="UP001197093">
    <property type="component" value="Unassembled WGS sequence"/>
</dbReference>
<dbReference type="EMBL" id="JAHCVI010000004">
    <property type="protein sequence ID" value="KAG7285980.1"/>
    <property type="molecule type" value="Genomic_DNA"/>
</dbReference>
<keyword evidence="1" id="KW-0175">Coiled coil</keyword>
<reference evidence="3" key="1">
    <citation type="submission" date="2023-02" db="EMBL/GenBank/DDBJ databases">
        <authorList>
            <person name="Palmer J.M."/>
        </authorList>
    </citation>
    <scope>NUCLEOTIDE SEQUENCE</scope>
    <source>
        <strain evidence="3">FW57</strain>
    </source>
</reference>
<dbReference type="Gene3D" id="1.10.287.1490">
    <property type="match status" value="1"/>
</dbReference>
<keyword evidence="4" id="KW-1185">Reference proteome</keyword>
<accession>A0AAD4ERN4</accession>
<feature type="coiled-coil region" evidence="1">
    <location>
        <begin position="37"/>
        <end position="106"/>
    </location>
</feature>
<name>A0AAD4ERN4_9PEZI</name>
<feature type="compositionally biased region" description="Polar residues" evidence="2">
    <location>
        <begin position="14"/>
        <end position="23"/>
    </location>
</feature>
<dbReference type="AlphaFoldDB" id="A0AAD4ERN4"/>
<evidence type="ECO:0000256" key="2">
    <source>
        <dbReference type="SAM" id="MobiDB-lite"/>
    </source>
</evidence>